<keyword evidence="1" id="KW-1133">Transmembrane helix</keyword>
<keyword evidence="3" id="KW-1185">Reference proteome</keyword>
<keyword evidence="1" id="KW-0812">Transmembrane</keyword>
<evidence type="ECO:0000313" key="2">
    <source>
        <dbReference type="EMBL" id="MCR6097631.1"/>
    </source>
</evidence>
<evidence type="ECO:0000313" key="3">
    <source>
        <dbReference type="Proteomes" id="UP001057753"/>
    </source>
</evidence>
<dbReference type="AlphaFoldDB" id="A0A9Q4B3K7"/>
<feature type="transmembrane region" description="Helical" evidence="1">
    <location>
        <begin position="142"/>
        <end position="160"/>
    </location>
</feature>
<proteinExistence type="predicted"/>
<dbReference type="RefSeq" id="WP_257822030.1">
    <property type="nucleotide sequence ID" value="NZ_JABXYM010000001.1"/>
</dbReference>
<evidence type="ECO:0000256" key="1">
    <source>
        <dbReference type="SAM" id="Phobius"/>
    </source>
</evidence>
<protein>
    <submittedName>
        <fullName evidence="2">Uncharacterized protein</fullName>
    </submittedName>
</protein>
<dbReference type="Proteomes" id="UP001057753">
    <property type="component" value="Unassembled WGS sequence"/>
</dbReference>
<feature type="transmembrane region" description="Helical" evidence="1">
    <location>
        <begin position="97"/>
        <end position="122"/>
    </location>
</feature>
<accession>A0A9Q4B3K7</accession>
<feature type="transmembrane region" description="Helical" evidence="1">
    <location>
        <begin position="20"/>
        <end position="37"/>
    </location>
</feature>
<feature type="transmembrane region" description="Helical" evidence="1">
    <location>
        <begin position="258"/>
        <end position="281"/>
    </location>
</feature>
<organism evidence="2 3">
    <name type="scientific">Salipaludibacillus agaradhaerens</name>
    <name type="common">Bacillus agaradhaerens</name>
    <dbReference type="NCBI Taxonomy" id="76935"/>
    <lineage>
        <taxon>Bacteria</taxon>
        <taxon>Bacillati</taxon>
        <taxon>Bacillota</taxon>
        <taxon>Bacilli</taxon>
        <taxon>Bacillales</taxon>
        <taxon>Bacillaceae</taxon>
    </lineage>
</organism>
<sequence>MFKWWTTLALELKLIFKNPFYLVLPVLFAGWMFWLLSMPRDYGPLDLLTHTQDFHKLAHTMTLGVAFLLGTLLVRRDLQLTSFEWMKTFPKSLAGTIIAKYTAGMLYLSTFTVAMAVVYISVGVFQREETFNQFALYLFNDIIQYELSYAVTLSLAMFLTAIIPHRIIYLISFCTWMFGTFFMDIFIISRGGLFPLKTFHLNQFFLDSLLLTEVWGLHFLWKEIWFSRLFVLGFTIMLLIGVITLLKGHVSKRQKNGWRMASSVSILLAFLAFMPYGFVWADHLAQVGVAESEAYELEELEQDYQLIDVLSYQIDMHRRLDDTIEASAFVEVNADSFSDEEALYFRLNPLLNLDALTWDNDQLNYEQEGSLITIPLDNSMVNSDSVTLQFSYSGPLTMWGHRSGREKYFSFLDGENIFLPSAIAWYPLAGDQPLFIKLDNVTTSEEYDFEGSRHRGRADYHLSLTGFQETIFATAPEVETDRGQQVFSKENGTEVSLYGGNLTNYRPVGEMEAVGPPSMEKRFEPILAQFDTVNSYLNENFPTETHIGKMVFFLPGEYMRGYLYNGVEVNDDVYTMNSYYNNYPELDGWYVSDLTQSIIHHHFYGDYNMNWRFGWSSLEGLVPEFVYMVLLLDHYEMTEAELIEELSMLGIYEFLMSDNDDYDESIPEEYVQEEIYIKEQGRKVMNALKEGRIDEVKRFLNNLYEKEIEPRSEQGLPSPEISHDVWEEIWEEVMVDAE</sequence>
<gene>
    <name evidence="2" type="ORF">HXA33_13855</name>
</gene>
<feature type="transmembrane region" description="Helical" evidence="1">
    <location>
        <begin position="57"/>
        <end position="76"/>
    </location>
</feature>
<comment type="caution">
    <text evidence="2">The sequence shown here is derived from an EMBL/GenBank/DDBJ whole genome shotgun (WGS) entry which is preliminary data.</text>
</comment>
<reference evidence="2" key="1">
    <citation type="submission" date="2020-06" db="EMBL/GenBank/DDBJ databases">
        <title>Insight into the genomes of haloalkaliphilic bacilli from Kenyan soda lakes.</title>
        <authorList>
            <person name="Mwirichia R."/>
            <person name="Villamizar G.C."/>
            <person name="Poehlein A."/>
            <person name="Mugweru J."/>
            <person name="Kipnyargis A."/>
            <person name="Kiplimo D."/>
            <person name="Orwa P."/>
            <person name="Daniel R."/>
        </authorList>
    </citation>
    <scope>NUCLEOTIDE SEQUENCE</scope>
    <source>
        <strain evidence="2">B1096_S55</strain>
    </source>
</reference>
<feature type="transmembrane region" description="Helical" evidence="1">
    <location>
        <begin position="225"/>
        <end position="246"/>
    </location>
</feature>
<feature type="transmembrane region" description="Helical" evidence="1">
    <location>
        <begin position="167"/>
        <end position="188"/>
    </location>
</feature>
<dbReference type="EMBL" id="JABXYM010000001">
    <property type="protein sequence ID" value="MCR6097631.1"/>
    <property type="molecule type" value="Genomic_DNA"/>
</dbReference>
<name>A0A9Q4B3K7_SALAG</name>
<keyword evidence="1" id="KW-0472">Membrane</keyword>